<comment type="similarity">
    <text evidence="5">Belongs to the UbiC family.</text>
</comment>
<dbReference type="HAMAP" id="MF_01632">
    <property type="entry name" value="UbiC"/>
    <property type="match status" value="1"/>
</dbReference>
<comment type="subcellular location">
    <subcellularLocation>
        <location evidence="5">Cytoplasm</location>
    </subcellularLocation>
</comment>
<dbReference type="PANTHER" id="PTHR38683:SF1">
    <property type="entry name" value="CHORISMATE PYRUVATE-LYASE"/>
    <property type="match status" value="1"/>
</dbReference>
<proteinExistence type="inferred from homology"/>
<dbReference type="InterPro" id="IPR028978">
    <property type="entry name" value="Chorismate_lyase_/UTRA_dom_sf"/>
</dbReference>
<dbReference type="Gene3D" id="3.40.1410.10">
    <property type="entry name" value="Chorismate lyase-like"/>
    <property type="match status" value="1"/>
</dbReference>
<evidence type="ECO:0000256" key="2">
    <source>
        <dbReference type="ARBA" id="ARBA00022688"/>
    </source>
</evidence>
<evidence type="ECO:0000256" key="4">
    <source>
        <dbReference type="ARBA" id="ARBA00023317"/>
    </source>
</evidence>
<comment type="function">
    <text evidence="5">Removes the pyruvyl group from chorismate, with concomitant aromatization of the ring, to provide 4-hydroxybenzoate (4HB) for the ubiquinone pathway.</text>
</comment>
<dbReference type="PANTHER" id="PTHR38683">
    <property type="entry name" value="CHORISMATE PYRUVATE-LYASE"/>
    <property type="match status" value="1"/>
</dbReference>
<dbReference type="InterPro" id="IPR007440">
    <property type="entry name" value="Chorismate--pyruvate_lyase"/>
</dbReference>
<evidence type="ECO:0000256" key="1">
    <source>
        <dbReference type="ARBA" id="ARBA00022490"/>
    </source>
</evidence>
<feature type="binding site" evidence="5">
    <location>
        <position position="89"/>
    </location>
    <ligand>
        <name>substrate</name>
    </ligand>
</feature>
<evidence type="ECO:0000313" key="6">
    <source>
        <dbReference type="EMBL" id="MFD0928208.1"/>
    </source>
</evidence>
<comment type="catalytic activity">
    <reaction evidence="5">
        <text>chorismate = 4-hydroxybenzoate + pyruvate</text>
        <dbReference type="Rhea" id="RHEA:16505"/>
        <dbReference type="ChEBI" id="CHEBI:15361"/>
        <dbReference type="ChEBI" id="CHEBI:17879"/>
        <dbReference type="ChEBI" id="CHEBI:29748"/>
        <dbReference type="EC" id="4.1.3.40"/>
    </reaction>
</comment>
<dbReference type="GO" id="GO:0016829">
    <property type="term" value="F:lyase activity"/>
    <property type="evidence" value="ECO:0007669"/>
    <property type="project" value="UniProtKB-KW"/>
</dbReference>
<keyword evidence="7" id="KW-1185">Reference proteome</keyword>
<dbReference type="EC" id="4.1.3.40" evidence="5"/>
<dbReference type="SUPFAM" id="SSF64288">
    <property type="entry name" value="Chorismate lyase-like"/>
    <property type="match status" value="1"/>
</dbReference>
<dbReference type="EMBL" id="JBHTJW010000001">
    <property type="protein sequence ID" value="MFD0928208.1"/>
    <property type="molecule type" value="Genomic_DNA"/>
</dbReference>
<protein>
    <recommendedName>
        <fullName evidence="5">Probable chorismate pyruvate-lyase</fullName>
        <shortName evidence="5">CL</shortName>
        <shortName evidence="5">CPL</shortName>
        <ecNumber evidence="5">4.1.3.40</ecNumber>
    </recommendedName>
</protein>
<organism evidence="6 7">
    <name type="scientific">Methylophilus glucosoxydans</name>
    <dbReference type="NCBI Taxonomy" id="752553"/>
    <lineage>
        <taxon>Bacteria</taxon>
        <taxon>Pseudomonadati</taxon>
        <taxon>Pseudomonadota</taxon>
        <taxon>Betaproteobacteria</taxon>
        <taxon>Nitrosomonadales</taxon>
        <taxon>Methylophilaceae</taxon>
        <taxon>Methylophilus</taxon>
    </lineage>
</organism>
<keyword evidence="1 5" id="KW-0963">Cytoplasm</keyword>
<feature type="binding site" evidence="5">
    <location>
        <position position="127"/>
    </location>
    <ligand>
        <name>substrate</name>
    </ligand>
</feature>
<keyword evidence="3 5" id="KW-0456">Lyase</keyword>
<sequence length="199" mass="22958">MGVVAQNVPVATLTEMRQLKQSSGRAWQRAVVGQTPFRSWLQERGSLTARLKKHYPAFSVELLAQAWRKPHVDEQAMLRLHAMSRAWVREVMLRGNGQPRVFAHSVIARQDLRGPWCRLRAIGRVPLGAALFANPKVTRGPLQFRKLYAQHPLHQAVCRYHPQLQQHPLWARRSLFRLHHHLLLVTEVFLPACVDHPHD</sequence>
<evidence type="ECO:0000313" key="7">
    <source>
        <dbReference type="Proteomes" id="UP001597106"/>
    </source>
</evidence>
<dbReference type="RefSeq" id="WP_379073363.1">
    <property type="nucleotide sequence ID" value="NZ_JBHTJW010000001.1"/>
</dbReference>
<evidence type="ECO:0000256" key="5">
    <source>
        <dbReference type="HAMAP-Rule" id="MF_01632"/>
    </source>
</evidence>
<comment type="pathway">
    <text evidence="5">Cofactor biosynthesis; ubiquinone biosynthesis.</text>
</comment>
<keyword evidence="2 5" id="KW-0831">Ubiquinone biosynthesis</keyword>
<dbReference type="Proteomes" id="UP001597106">
    <property type="component" value="Unassembled WGS sequence"/>
</dbReference>
<gene>
    <name evidence="5" type="primary">ubiC</name>
    <name evidence="6" type="ORF">ACFQ1T_00310</name>
</gene>
<comment type="caution">
    <text evidence="5">Lacks conserved residue(s) required for the propagation of feature annotation.</text>
</comment>
<keyword evidence="4 5" id="KW-0670">Pyruvate</keyword>
<accession>A0ABW3GE79</accession>
<name>A0ABW3GE79_9PROT</name>
<reference evidence="7" key="1">
    <citation type="journal article" date="2019" name="Int. J. Syst. Evol. Microbiol.">
        <title>The Global Catalogue of Microorganisms (GCM) 10K type strain sequencing project: providing services to taxonomists for standard genome sequencing and annotation.</title>
        <authorList>
            <consortium name="The Broad Institute Genomics Platform"/>
            <consortium name="The Broad Institute Genome Sequencing Center for Infectious Disease"/>
            <person name="Wu L."/>
            <person name="Ma J."/>
        </authorList>
    </citation>
    <scope>NUCLEOTIDE SEQUENCE [LARGE SCALE GENOMIC DNA]</scope>
    <source>
        <strain evidence="7">CCUG 59685</strain>
    </source>
</reference>
<evidence type="ECO:0000256" key="3">
    <source>
        <dbReference type="ARBA" id="ARBA00023239"/>
    </source>
</evidence>
<feature type="binding site" evidence="5">
    <location>
        <position position="187"/>
    </location>
    <ligand>
        <name>substrate</name>
    </ligand>
</feature>
<dbReference type="Pfam" id="PF04345">
    <property type="entry name" value="Chor_lyase"/>
    <property type="match status" value="1"/>
</dbReference>
<comment type="caution">
    <text evidence="6">The sequence shown here is derived from an EMBL/GenBank/DDBJ whole genome shotgun (WGS) entry which is preliminary data.</text>
</comment>